<keyword evidence="7 9" id="KW-0472">Membrane</keyword>
<dbReference type="GO" id="GO:0005886">
    <property type="term" value="C:plasma membrane"/>
    <property type="evidence" value="ECO:0007669"/>
    <property type="project" value="UniProtKB-SubCell"/>
</dbReference>
<dbReference type="Pfam" id="PF00854">
    <property type="entry name" value="PTR2"/>
    <property type="match status" value="2"/>
</dbReference>
<sequence>MSDTITTTKHKELFGHPIGLYVLFFTEMWERFSYYGMRAILVLYLVAETQGANAGLGWSNGEALALYGWYTMLVYVASIPGGWIADKILGQKKAVLYGGILLVAGHSILAIEQMWAFYTGLGLIIAGVGMLKPNISTMVGGLYKQGDVRRDKGFTIFYIGINVGAFLASLIVGYVGEVYGWHYGFGLAGIGMALGLIQYVAGQKYLKHVGNFLGGSEGSADKELMNQPLTKVEKDRVVVLFISFLLVIVFWGAFEQAGGLMNIYAMDNTNRNLFGWEVPASWFQSLNAMFIIFLGTTVAGYWAKRKLQGKVATSLFKMIIGLIIMGTGFFFMTAAAAQYQSAGSSAMYWLVLAYLFHTVGELCISPVALSYITKLAPVKYASLMMGIYFAMTGLGNKVAGVLGEASESLGEFTIFTGIAVFCVIFGALVMLFRNKLEALTHGAEDNERDMHEE</sequence>
<dbReference type="CDD" id="cd17346">
    <property type="entry name" value="MFS_DtpA_like"/>
    <property type="match status" value="1"/>
</dbReference>
<comment type="caution">
    <text evidence="11">The sequence shown here is derived from an EMBL/GenBank/DDBJ whole genome shotgun (WGS) entry which is preliminary data.</text>
</comment>
<reference evidence="11 12" key="1">
    <citation type="journal article" date="2018" name="J. Microbiol.">
        <title>Aestuariibaculum marinum sp. nov., a marine bacterium isolated from seawater in South Korea.</title>
        <authorList>
            <person name="Choi J."/>
            <person name="Lee D."/>
            <person name="Jang J.H."/>
            <person name="Cha S."/>
            <person name="Seo T."/>
        </authorList>
    </citation>
    <scope>NUCLEOTIDE SEQUENCE [LARGE SCALE GENOMIC DNA]</scope>
    <source>
        <strain evidence="11 12">IP7</strain>
    </source>
</reference>
<feature type="domain" description="Major facilitator superfamily (MFS) profile" evidence="10">
    <location>
        <begin position="19"/>
        <end position="437"/>
    </location>
</feature>
<evidence type="ECO:0000256" key="4">
    <source>
        <dbReference type="ARBA" id="ARBA00022692"/>
    </source>
</evidence>
<dbReference type="Gene3D" id="1.20.1250.20">
    <property type="entry name" value="MFS general substrate transporter like domains"/>
    <property type="match status" value="2"/>
</dbReference>
<evidence type="ECO:0000313" key="12">
    <source>
        <dbReference type="Proteomes" id="UP000621516"/>
    </source>
</evidence>
<dbReference type="InterPro" id="IPR036259">
    <property type="entry name" value="MFS_trans_sf"/>
</dbReference>
<feature type="transmembrane region" description="Helical" evidence="9">
    <location>
        <begin position="315"/>
        <end position="340"/>
    </location>
</feature>
<keyword evidence="12" id="KW-1185">Reference proteome</keyword>
<evidence type="ECO:0000256" key="3">
    <source>
        <dbReference type="ARBA" id="ARBA00022475"/>
    </source>
</evidence>
<protein>
    <submittedName>
        <fullName evidence="11">Peptide MFS transporter</fullName>
    </submittedName>
</protein>
<evidence type="ECO:0000259" key="10">
    <source>
        <dbReference type="PROSITE" id="PS50850"/>
    </source>
</evidence>
<dbReference type="PANTHER" id="PTHR23517:SF15">
    <property type="entry name" value="PROTON-DEPENDENT OLIGOPEPTIDE FAMILY TRANSPORT PROTEIN"/>
    <property type="match status" value="1"/>
</dbReference>
<dbReference type="InterPro" id="IPR018456">
    <property type="entry name" value="PTR2_symporter_CS"/>
</dbReference>
<evidence type="ECO:0000256" key="7">
    <source>
        <dbReference type="ARBA" id="ARBA00023136"/>
    </source>
</evidence>
<organism evidence="11 12">
    <name type="scientific">Aestuariibaculum marinum</name>
    <dbReference type="NCBI Taxonomy" id="2683592"/>
    <lineage>
        <taxon>Bacteria</taxon>
        <taxon>Pseudomonadati</taxon>
        <taxon>Bacteroidota</taxon>
        <taxon>Flavobacteriia</taxon>
        <taxon>Flavobacteriales</taxon>
        <taxon>Flavobacteriaceae</taxon>
    </lineage>
</organism>
<name>A0A8J6U5Z4_9FLAO</name>
<feature type="transmembrane region" description="Helical" evidence="9">
    <location>
        <begin position="117"/>
        <end position="135"/>
    </location>
</feature>
<dbReference type="PANTHER" id="PTHR23517">
    <property type="entry name" value="RESISTANCE PROTEIN MDTM, PUTATIVE-RELATED-RELATED"/>
    <property type="match status" value="1"/>
</dbReference>
<evidence type="ECO:0000256" key="9">
    <source>
        <dbReference type="SAM" id="Phobius"/>
    </source>
</evidence>
<dbReference type="PROSITE" id="PS50850">
    <property type="entry name" value="MFS"/>
    <property type="match status" value="1"/>
</dbReference>
<evidence type="ECO:0000256" key="2">
    <source>
        <dbReference type="ARBA" id="ARBA00022448"/>
    </source>
</evidence>
<feature type="transmembrane region" description="Helical" evidence="9">
    <location>
        <begin position="156"/>
        <end position="175"/>
    </location>
</feature>
<keyword evidence="5" id="KW-0571">Peptide transport</keyword>
<dbReference type="GO" id="GO:1904680">
    <property type="term" value="F:peptide transmembrane transporter activity"/>
    <property type="evidence" value="ECO:0007669"/>
    <property type="project" value="InterPro"/>
</dbReference>
<dbReference type="PROSITE" id="PS01022">
    <property type="entry name" value="PTR2_1"/>
    <property type="match status" value="1"/>
</dbReference>
<evidence type="ECO:0000256" key="6">
    <source>
        <dbReference type="ARBA" id="ARBA00022989"/>
    </source>
</evidence>
<keyword evidence="6 9" id="KW-1133">Transmembrane helix</keyword>
<evidence type="ECO:0000313" key="11">
    <source>
        <dbReference type="EMBL" id="MBD0825310.1"/>
    </source>
</evidence>
<feature type="transmembrane region" description="Helical" evidence="9">
    <location>
        <begin position="94"/>
        <end position="111"/>
    </location>
</feature>
<keyword evidence="5" id="KW-0653">Protein transport</keyword>
<keyword evidence="4 8" id="KW-0812">Transmembrane</keyword>
<feature type="transmembrane region" description="Helical" evidence="9">
    <location>
        <begin position="67"/>
        <end position="85"/>
    </location>
</feature>
<dbReference type="RefSeq" id="WP_188224597.1">
    <property type="nucleotide sequence ID" value="NZ_JACVXD010000012.1"/>
</dbReference>
<keyword evidence="3" id="KW-1003">Cell membrane</keyword>
<comment type="subcellular location">
    <subcellularLocation>
        <location evidence="1">Cell membrane</location>
        <topology evidence="1">Multi-pass membrane protein</topology>
    </subcellularLocation>
    <subcellularLocation>
        <location evidence="8">Membrane</location>
        <topology evidence="8">Multi-pass membrane protein</topology>
    </subcellularLocation>
</comment>
<feature type="transmembrane region" description="Helical" evidence="9">
    <location>
        <begin position="381"/>
        <end position="400"/>
    </location>
</feature>
<dbReference type="InterPro" id="IPR005279">
    <property type="entry name" value="Dipep/tripep_permease"/>
</dbReference>
<dbReference type="AlphaFoldDB" id="A0A8J6U5Z4"/>
<dbReference type="InterPro" id="IPR020846">
    <property type="entry name" value="MFS_dom"/>
</dbReference>
<dbReference type="SUPFAM" id="SSF103473">
    <property type="entry name" value="MFS general substrate transporter"/>
    <property type="match status" value="1"/>
</dbReference>
<dbReference type="Proteomes" id="UP000621516">
    <property type="component" value="Unassembled WGS sequence"/>
</dbReference>
<evidence type="ECO:0000256" key="5">
    <source>
        <dbReference type="ARBA" id="ARBA00022856"/>
    </source>
</evidence>
<keyword evidence="2 8" id="KW-0813">Transport</keyword>
<feature type="transmembrane region" description="Helical" evidence="9">
    <location>
        <begin position="346"/>
        <end position="369"/>
    </location>
</feature>
<feature type="transmembrane region" description="Helical" evidence="9">
    <location>
        <begin position="181"/>
        <end position="201"/>
    </location>
</feature>
<feature type="transmembrane region" description="Helical" evidence="9">
    <location>
        <begin position="412"/>
        <end position="432"/>
    </location>
</feature>
<dbReference type="InterPro" id="IPR000109">
    <property type="entry name" value="POT_fam"/>
</dbReference>
<feature type="transmembrane region" description="Helical" evidence="9">
    <location>
        <begin position="282"/>
        <end position="303"/>
    </location>
</feature>
<evidence type="ECO:0000256" key="1">
    <source>
        <dbReference type="ARBA" id="ARBA00004651"/>
    </source>
</evidence>
<dbReference type="GO" id="GO:0006857">
    <property type="term" value="P:oligopeptide transport"/>
    <property type="evidence" value="ECO:0007669"/>
    <property type="project" value="InterPro"/>
</dbReference>
<dbReference type="InterPro" id="IPR050171">
    <property type="entry name" value="MFS_Transporters"/>
</dbReference>
<dbReference type="NCBIfam" id="TIGR00924">
    <property type="entry name" value="yjdL_sub1_fam"/>
    <property type="match status" value="2"/>
</dbReference>
<comment type="similarity">
    <text evidence="8">Belongs to the major facilitator superfamily. Proton-dependent oligopeptide transporter (POT/PTR) (TC 2.A.17) family.</text>
</comment>
<accession>A0A8J6U5Z4</accession>
<proteinExistence type="inferred from homology"/>
<dbReference type="PROSITE" id="PS01023">
    <property type="entry name" value="PTR2_2"/>
    <property type="match status" value="1"/>
</dbReference>
<evidence type="ECO:0000256" key="8">
    <source>
        <dbReference type="RuleBase" id="RU003755"/>
    </source>
</evidence>
<dbReference type="EMBL" id="JACVXD010000012">
    <property type="protein sequence ID" value="MBD0825310.1"/>
    <property type="molecule type" value="Genomic_DNA"/>
</dbReference>
<gene>
    <name evidence="11" type="ORF">ICJ85_14920</name>
</gene>
<feature type="transmembrane region" description="Helical" evidence="9">
    <location>
        <begin position="237"/>
        <end position="254"/>
    </location>
</feature>